<dbReference type="GO" id="GO:0016298">
    <property type="term" value="F:lipase activity"/>
    <property type="evidence" value="ECO:0007669"/>
    <property type="project" value="TreeGrafter"/>
</dbReference>
<keyword evidence="2" id="KW-1185">Reference proteome</keyword>
<dbReference type="InterPro" id="IPR029058">
    <property type="entry name" value="AB_hydrolase_fold"/>
</dbReference>
<dbReference type="Pfam" id="PF01674">
    <property type="entry name" value="Lipase_2"/>
    <property type="match status" value="1"/>
</dbReference>
<protein>
    <submittedName>
        <fullName evidence="1">Lipase (Class 2)</fullName>
    </submittedName>
</protein>
<evidence type="ECO:0000313" key="1">
    <source>
        <dbReference type="EMBL" id="CDW73979.1"/>
    </source>
</evidence>
<accession>A0A077ZVT0</accession>
<dbReference type="AlphaFoldDB" id="A0A077ZVT0"/>
<dbReference type="PANTHER" id="PTHR32015">
    <property type="entry name" value="FASTING INDUCED LIPASE"/>
    <property type="match status" value="1"/>
</dbReference>
<organism evidence="1 2">
    <name type="scientific">Stylonychia lemnae</name>
    <name type="common">Ciliate</name>
    <dbReference type="NCBI Taxonomy" id="5949"/>
    <lineage>
        <taxon>Eukaryota</taxon>
        <taxon>Sar</taxon>
        <taxon>Alveolata</taxon>
        <taxon>Ciliophora</taxon>
        <taxon>Intramacronucleata</taxon>
        <taxon>Spirotrichea</taxon>
        <taxon>Stichotrichia</taxon>
        <taxon>Sporadotrichida</taxon>
        <taxon>Oxytrichidae</taxon>
        <taxon>Stylonychinae</taxon>
        <taxon>Stylonychia</taxon>
    </lineage>
</organism>
<dbReference type="InterPro" id="IPR002918">
    <property type="entry name" value="Lipase_EstA/Esterase_EstB"/>
</dbReference>
<dbReference type="InParanoid" id="A0A077ZVT0"/>
<dbReference type="GO" id="GO:0016042">
    <property type="term" value="P:lipid catabolic process"/>
    <property type="evidence" value="ECO:0007669"/>
    <property type="project" value="InterPro"/>
</dbReference>
<dbReference type="EMBL" id="CCKQ01002863">
    <property type="protein sequence ID" value="CDW73979.1"/>
    <property type="molecule type" value="Genomic_DNA"/>
</dbReference>
<dbReference type="Gene3D" id="3.40.50.1820">
    <property type="entry name" value="alpha/beta hydrolase"/>
    <property type="match status" value="1"/>
</dbReference>
<dbReference type="SUPFAM" id="SSF53474">
    <property type="entry name" value="alpha/beta-Hydrolases"/>
    <property type="match status" value="1"/>
</dbReference>
<name>A0A077ZVT0_STYLE</name>
<dbReference type="PANTHER" id="PTHR32015:SF1">
    <property type="entry name" value="LIPASE"/>
    <property type="match status" value="1"/>
</dbReference>
<reference evidence="1 2" key="1">
    <citation type="submission" date="2014-06" db="EMBL/GenBank/DDBJ databases">
        <authorList>
            <person name="Swart Estienne"/>
        </authorList>
    </citation>
    <scope>NUCLEOTIDE SEQUENCE [LARGE SCALE GENOMIC DNA]</scope>
    <source>
        <strain evidence="1 2">130c</strain>
    </source>
</reference>
<dbReference type="Proteomes" id="UP000039865">
    <property type="component" value="Unassembled WGS sequence"/>
</dbReference>
<gene>
    <name evidence="1" type="primary">Contig12695.g13549</name>
    <name evidence="1" type="ORF">STYLEM_2969</name>
</gene>
<dbReference type="OrthoDB" id="5786192at2759"/>
<evidence type="ECO:0000313" key="2">
    <source>
        <dbReference type="Proteomes" id="UP000039865"/>
    </source>
</evidence>
<proteinExistence type="predicted"/>
<sequence length="158" mass="18237">MIIGEEWANDGFRYDIEYFLQNGYTKAELYGSMWGFADLIGEFQFLKQDTEYVIAIRRFMEAVLDYTGAPKIDVISHSMGVTLSRAAIKGGKYLLQDIGYINLKPLNKNVRTYIGIAGVNYGALSQEQQDCQRIRVLTHFKQRQNQRRRPGLCHVKFI</sequence>